<evidence type="ECO:0000256" key="2">
    <source>
        <dbReference type="ARBA" id="ARBA00004236"/>
    </source>
</evidence>
<dbReference type="Gene3D" id="3.90.1310.10">
    <property type="entry name" value="Penicillin-binding protein 2a (Domain 2)"/>
    <property type="match status" value="1"/>
</dbReference>
<evidence type="ECO:0000256" key="7">
    <source>
        <dbReference type="ARBA" id="ARBA00022692"/>
    </source>
</evidence>
<accession>A0A840HU21</accession>
<dbReference type="GO" id="GO:0008360">
    <property type="term" value="P:regulation of cell shape"/>
    <property type="evidence" value="ECO:0007669"/>
    <property type="project" value="UniProtKB-KW"/>
</dbReference>
<evidence type="ECO:0000256" key="6">
    <source>
        <dbReference type="ARBA" id="ARBA00022670"/>
    </source>
</evidence>
<evidence type="ECO:0000256" key="3">
    <source>
        <dbReference type="ARBA" id="ARBA00022475"/>
    </source>
</evidence>
<gene>
    <name evidence="16" type="ORF">HNQ99_001804</name>
</gene>
<evidence type="ECO:0000256" key="5">
    <source>
        <dbReference type="ARBA" id="ARBA00022645"/>
    </source>
</evidence>
<evidence type="ECO:0000256" key="4">
    <source>
        <dbReference type="ARBA" id="ARBA00022519"/>
    </source>
</evidence>
<dbReference type="AlphaFoldDB" id="A0A840HU21"/>
<keyword evidence="12" id="KW-0472">Membrane</keyword>
<evidence type="ECO:0000256" key="1">
    <source>
        <dbReference type="ARBA" id="ARBA00004167"/>
    </source>
</evidence>
<keyword evidence="8" id="KW-0378">Hydrolase</keyword>
<dbReference type="InterPro" id="IPR005311">
    <property type="entry name" value="PBP_dimer"/>
</dbReference>
<keyword evidence="9" id="KW-0133">Cell shape</keyword>
<dbReference type="GO" id="GO:0071555">
    <property type="term" value="P:cell wall organization"/>
    <property type="evidence" value="ECO:0007669"/>
    <property type="project" value="UniProtKB-KW"/>
</dbReference>
<dbReference type="InterPro" id="IPR012338">
    <property type="entry name" value="Beta-lactam/transpept-like"/>
</dbReference>
<organism evidence="16 17">
    <name type="scientific">Rhizorhapis suberifaciens</name>
    <name type="common">corky root of lettuce</name>
    <dbReference type="NCBI Taxonomy" id="13656"/>
    <lineage>
        <taxon>Bacteria</taxon>
        <taxon>Pseudomonadati</taxon>
        <taxon>Pseudomonadota</taxon>
        <taxon>Alphaproteobacteria</taxon>
        <taxon>Sphingomonadales</taxon>
        <taxon>Sphingomonadaceae</taxon>
        <taxon>Rhizorhapis</taxon>
    </lineage>
</organism>
<evidence type="ECO:0000259" key="14">
    <source>
        <dbReference type="Pfam" id="PF00905"/>
    </source>
</evidence>
<name>A0A840HU21_9SPHN</name>
<dbReference type="InterPro" id="IPR017790">
    <property type="entry name" value="Penicillin-binding_protein_2"/>
</dbReference>
<keyword evidence="3" id="KW-1003">Cell membrane</keyword>
<dbReference type="Gene3D" id="3.40.710.10">
    <property type="entry name" value="DD-peptidase/beta-lactamase superfamily"/>
    <property type="match status" value="1"/>
</dbReference>
<dbReference type="Pfam" id="PF00905">
    <property type="entry name" value="Transpeptidase"/>
    <property type="match status" value="1"/>
</dbReference>
<dbReference type="SUPFAM" id="SSF56601">
    <property type="entry name" value="beta-lactamase/transpeptidase-like"/>
    <property type="match status" value="1"/>
</dbReference>
<dbReference type="InterPro" id="IPR036138">
    <property type="entry name" value="PBP_dimer_sf"/>
</dbReference>
<evidence type="ECO:0000256" key="10">
    <source>
        <dbReference type="ARBA" id="ARBA00022984"/>
    </source>
</evidence>
<keyword evidence="13" id="KW-0961">Cell wall biogenesis/degradation</keyword>
<dbReference type="GO" id="GO:0008658">
    <property type="term" value="F:penicillin binding"/>
    <property type="evidence" value="ECO:0007669"/>
    <property type="project" value="InterPro"/>
</dbReference>
<comment type="subcellular location">
    <subcellularLocation>
        <location evidence="2">Cell membrane</location>
    </subcellularLocation>
    <subcellularLocation>
        <location evidence="1">Membrane</location>
        <topology evidence="1">Single-pass membrane protein</topology>
    </subcellularLocation>
</comment>
<evidence type="ECO:0000256" key="12">
    <source>
        <dbReference type="ARBA" id="ARBA00023136"/>
    </source>
</evidence>
<keyword evidence="10" id="KW-0573">Peptidoglycan synthesis</keyword>
<protein>
    <submittedName>
        <fullName evidence="16">Penicillin-binding protein 2</fullName>
    </submittedName>
</protein>
<proteinExistence type="predicted"/>
<dbReference type="Pfam" id="PF03717">
    <property type="entry name" value="PBP_dimer"/>
    <property type="match status" value="1"/>
</dbReference>
<dbReference type="NCBIfam" id="TIGR03423">
    <property type="entry name" value="pbp2_mrdA"/>
    <property type="match status" value="1"/>
</dbReference>
<dbReference type="GO" id="GO:0009002">
    <property type="term" value="F:serine-type D-Ala-D-Ala carboxypeptidase activity"/>
    <property type="evidence" value="ECO:0007669"/>
    <property type="project" value="InterPro"/>
</dbReference>
<keyword evidence="5" id="KW-0121">Carboxypeptidase</keyword>
<keyword evidence="11" id="KW-1133">Transmembrane helix</keyword>
<dbReference type="EMBL" id="JACHOV010000006">
    <property type="protein sequence ID" value="MBB4641495.1"/>
    <property type="molecule type" value="Genomic_DNA"/>
</dbReference>
<dbReference type="InterPro" id="IPR050515">
    <property type="entry name" value="Beta-lactam/transpept"/>
</dbReference>
<keyword evidence="7" id="KW-0812">Transmembrane</keyword>
<feature type="domain" description="Penicillin-binding protein dimerisation" evidence="15">
    <location>
        <begin position="70"/>
        <end position="242"/>
    </location>
</feature>
<evidence type="ECO:0000256" key="8">
    <source>
        <dbReference type="ARBA" id="ARBA00022801"/>
    </source>
</evidence>
<comment type="caution">
    <text evidence="16">The sequence shown here is derived from an EMBL/GenBank/DDBJ whole genome shotgun (WGS) entry which is preliminary data.</text>
</comment>
<evidence type="ECO:0000256" key="13">
    <source>
        <dbReference type="ARBA" id="ARBA00023316"/>
    </source>
</evidence>
<dbReference type="Proteomes" id="UP000575068">
    <property type="component" value="Unassembled WGS sequence"/>
</dbReference>
<reference evidence="16 17" key="1">
    <citation type="submission" date="2020-08" db="EMBL/GenBank/DDBJ databases">
        <title>Genomic Encyclopedia of Type Strains, Phase IV (KMG-IV): sequencing the most valuable type-strain genomes for metagenomic binning, comparative biology and taxonomic classification.</title>
        <authorList>
            <person name="Goeker M."/>
        </authorList>
    </citation>
    <scope>NUCLEOTIDE SEQUENCE [LARGE SCALE GENOMIC DNA]</scope>
    <source>
        <strain evidence="16 17">DSM 7465</strain>
    </source>
</reference>
<evidence type="ECO:0000259" key="15">
    <source>
        <dbReference type="Pfam" id="PF03717"/>
    </source>
</evidence>
<sequence>MVQPIRIAGSGKNVTEAGQSFTFTRRAMVLGSVQGGIGVLLAARMAWISVAENEHYELLSESNRVNLTLIPPRRGWIIDRYGKPLANNRTDFRVDIIPDRLHDKDATVASLAELLSLEPDEVQRIKDDLKTAAGFQPVQVADKLDYDQYAAVSVRLPELAGVAPARGFSRNYPAGAAVGHLIGYVGAASAEDYEENKDPLLITPGFKIGKDGLEKAFDKRLTGKPGAKRVEVTARGKVVRELTTRPDTPGDVVKLTIDAGLQHYAARRLGPESGSVVVLDCLTGDVLALASMPSYDPNSFSDGISHLEWKMLAEDDHVPLRNKTLQGLYPPGSTVKPMVALSFLEAGLDPNASVNCSGSIRVGTGLFHCWKRGGHGTVNMAKGIYQSCDVYFYHFAQQIGMQQIAGMARRLGLGEKFPLPFPSQSYGTVPDPAWKMKKFSQQWERYDTVNATIGQGYMLANPTQLAVMAGRIASGRQLLPRFVLGNKQPQPRSLGISPEHLTFVRKAMSDVVNGPGTAGRARLPIPDVLLAGKTGTAQVRRITMAERRGGVLSNASLPWKFRDHGLFICFAPFDRPRYAAAVVIEHGGGSGAAYPIARDVLTYLYDKKKAMEVLEPMEKAWGGTIDERMAAAMRHFKEKAAIEEAIRRGEITLPPQNAASPVETR</sequence>
<dbReference type="GO" id="GO:0006508">
    <property type="term" value="P:proteolysis"/>
    <property type="evidence" value="ECO:0007669"/>
    <property type="project" value="UniProtKB-KW"/>
</dbReference>
<dbReference type="GO" id="GO:0071972">
    <property type="term" value="F:peptidoglycan L,D-transpeptidase activity"/>
    <property type="evidence" value="ECO:0007669"/>
    <property type="project" value="TreeGrafter"/>
</dbReference>
<dbReference type="PANTHER" id="PTHR30627">
    <property type="entry name" value="PEPTIDOGLYCAN D,D-TRANSPEPTIDASE"/>
    <property type="match status" value="1"/>
</dbReference>
<dbReference type="PANTHER" id="PTHR30627:SF2">
    <property type="entry name" value="PEPTIDOGLYCAN D,D-TRANSPEPTIDASE MRDA"/>
    <property type="match status" value="1"/>
</dbReference>
<dbReference type="SUPFAM" id="SSF56519">
    <property type="entry name" value="Penicillin binding protein dimerisation domain"/>
    <property type="match status" value="1"/>
</dbReference>
<keyword evidence="17" id="KW-1185">Reference proteome</keyword>
<evidence type="ECO:0000313" key="16">
    <source>
        <dbReference type="EMBL" id="MBB4641495.1"/>
    </source>
</evidence>
<evidence type="ECO:0000256" key="11">
    <source>
        <dbReference type="ARBA" id="ARBA00022989"/>
    </source>
</evidence>
<dbReference type="Gene3D" id="3.30.1390.30">
    <property type="entry name" value="Penicillin-binding protein 2a, domain 3"/>
    <property type="match status" value="1"/>
</dbReference>
<dbReference type="GO" id="GO:0005886">
    <property type="term" value="C:plasma membrane"/>
    <property type="evidence" value="ECO:0007669"/>
    <property type="project" value="UniProtKB-SubCell"/>
</dbReference>
<keyword evidence="4" id="KW-0997">Cell inner membrane</keyword>
<evidence type="ECO:0000256" key="9">
    <source>
        <dbReference type="ARBA" id="ARBA00022960"/>
    </source>
</evidence>
<evidence type="ECO:0000313" key="17">
    <source>
        <dbReference type="Proteomes" id="UP000575068"/>
    </source>
</evidence>
<feature type="domain" description="Penicillin-binding protein transpeptidase" evidence="14">
    <location>
        <begin position="274"/>
        <end position="601"/>
    </location>
</feature>
<keyword evidence="6" id="KW-0645">Protease</keyword>
<dbReference type="GO" id="GO:0009252">
    <property type="term" value="P:peptidoglycan biosynthetic process"/>
    <property type="evidence" value="ECO:0007669"/>
    <property type="project" value="UniProtKB-KW"/>
</dbReference>
<dbReference type="InterPro" id="IPR001460">
    <property type="entry name" value="PCN-bd_Tpept"/>
</dbReference>
<dbReference type="RefSeq" id="WP_184475308.1">
    <property type="nucleotide sequence ID" value="NZ_JACHOV010000006.1"/>
</dbReference>